<comment type="caution">
    <text evidence="4">The sequence shown here is derived from an EMBL/GenBank/DDBJ whole genome shotgun (WGS) entry which is preliminary data.</text>
</comment>
<sequence length="398" mass="41877">MPRNILVLAWIITICFINNATSNKIALTGLKPQSPSPIQTSISKDIKTPTTGISLTKAPAPTSPPRKSVFPTFQVAKRQLYPESCGDYQIPGFSLELDSGQTCLVDENGLMFGACATRISDPNNCGWPEVCVDEHACTSSCGRTSVPNMSVTTCGGNGNGDGNDYCAMWYLVTETYVYTSITCSDRQSWQTWDATLVTAMSVNLATLFTTTAATPTSTSTSASSSTLTISVANPSGEGNSSTVDMSPQDSNHSLGAIMGGVFGGLGAVSILAGLSWFFHRRRESKKRASRALAYDPGHSSSDDPDPPNVIGSTHACFTHHSVRSSKLTGGPGQGYHEMGYMDSPLGSPNIDDGSIHNGGLRTSMVTTPGGAPSVHSAYADNPVYEMHADAIGPAELPA</sequence>
<feature type="region of interest" description="Disordered" evidence="1">
    <location>
        <begin position="289"/>
        <end position="313"/>
    </location>
</feature>
<reference evidence="4" key="1">
    <citation type="submission" date="2022-11" db="EMBL/GenBank/DDBJ databases">
        <title>Genome Resource of Sclerotinia nivalis Strain SnTB1, a Plant Pathogen Isolated from American Ginseng.</title>
        <authorList>
            <person name="Fan S."/>
        </authorList>
    </citation>
    <scope>NUCLEOTIDE SEQUENCE</scope>
    <source>
        <strain evidence="4">SnTB1</strain>
    </source>
</reference>
<keyword evidence="2" id="KW-1133">Transmembrane helix</keyword>
<dbReference type="AlphaFoldDB" id="A0A9X0AUR7"/>
<organism evidence="4 5">
    <name type="scientific">Sclerotinia nivalis</name>
    <dbReference type="NCBI Taxonomy" id="352851"/>
    <lineage>
        <taxon>Eukaryota</taxon>
        <taxon>Fungi</taxon>
        <taxon>Dikarya</taxon>
        <taxon>Ascomycota</taxon>
        <taxon>Pezizomycotina</taxon>
        <taxon>Leotiomycetes</taxon>
        <taxon>Helotiales</taxon>
        <taxon>Sclerotiniaceae</taxon>
        <taxon>Sclerotinia</taxon>
    </lineage>
</organism>
<feature type="signal peptide" evidence="3">
    <location>
        <begin position="1"/>
        <end position="22"/>
    </location>
</feature>
<evidence type="ECO:0000256" key="1">
    <source>
        <dbReference type="SAM" id="MobiDB-lite"/>
    </source>
</evidence>
<keyword evidence="3" id="KW-0732">Signal</keyword>
<keyword evidence="2" id="KW-0812">Transmembrane</keyword>
<protein>
    <submittedName>
        <fullName evidence="4">Uncharacterized protein</fullName>
    </submittedName>
</protein>
<keyword evidence="5" id="KW-1185">Reference proteome</keyword>
<feature type="compositionally biased region" description="Low complexity" evidence="1">
    <location>
        <begin position="214"/>
        <end position="228"/>
    </location>
</feature>
<dbReference type="EMBL" id="JAPEIS010000002">
    <property type="protein sequence ID" value="KAJ8068964.1"/>
    <property type="molecule type" value="Genomic_DNA"/>
</dbReference>
<name>A0A9X0AUR7_9HELO</name>
<feature type="chain" id="PRO_5040917172" evidence="3">
    <location>
        <begin position="23"/>
        <end position="398"/>
    </location>
</feature>
<feature type="transmembrane region" description="Helical" evidence="2">
    <location>
        <begin position="254"/>
        <end position="278"/>
    </location>
</feature>
<evidence type="ECO:0000313" key="4">
    <source>
        <dbReference type="EMBL" id="KAJ8068964.1"/>
    </source>
</evidence>
<dbReference type="Gene3D" id="1.20.5.510">
    <property type="entry name" value="Single helix bin"/>
    <property type="match status" value="1"/>
</dbReference>
<proteinExistence type="predicted"/>
<evidence type="ECO:0000256" key="3">
    <source>
        <dbReference type="SAM" id="SignalP"/>
    </source>
</evidence>
<dbReference type="CDD" id="cd12087">
    <property type="entry name" value="TM_EGFR-like"/>
    <property type="match status" value="1"/>
</dbReference>
<accession>A0A9X0AUR7</accession>
<dbReference type="Proteomes" id="UP001152300">
    <property type="component" value="Unassembled WGS sequence"/>
</dbReference>
<evidence type="ECO:0000313" key="5">
    <source>
        <dbReference type="Proteomes" id="UP001152300"/>
    </source>
</evidence>
<keyword evidence="2" id="KW-0472">Membrane</keyword>
<feature type="compositionally biased region" description="Polar residues" evidence="1">
    <location>
        <begin position="229"/>
        <end position="248"/>
    </location>
</feature>
<dbReference type="OrthoDB" id="3547571at2759"/>
<gene>
    <name evidence="4" type="ORF">OCU04_002644</name>
</gene>
<evidence type="ECO:0000256" key="2">
    <source>
        <dbReference type="SAM" id="Phobius"/>
    </source>
</evidence>
<feature type="region of interest" description="Disordered" evidence="1">
    <location>
        <begin position="214"/>
        <end position="248"/>
    </location>
</feature>